<dbReference type="InterPro" id="IPR003718">
    <property type="entry name" value="OsmC/Ohr_fam"/>
</dbReference>
<dbReference type="Gene3D" id="3.30.300.20">
    <property type="match status" value="1"/>
</dbReference>
<keyword evidence="2" id="KW-1185">Reference proteome</keyword>
<dbReference type="EMBL" id="QFXE01000023">
    <property type="protein sequence ID" value="RDH80960.1"/>
    <property type="molecule type" value="Genomic_DNA"/>
</dbReference>
<evidence type="ECO:0000313" key="2">
    <source>
        <dbReference type="Proteomes" id="UP000254771"/>
    </source>
</evidence>
<reference evidence="1 2" key="1">
    <citation type="journal article" date="2018" name="ISME J.">
        <title>Endosymbiont genomes yield clues of tubeworm success.</title>
        <authorList>
            <person name="Li Y."/>
            <person name="Liles M.R."/>
            <person name="Halanych K.M."/>
        </authorList>
    </citation>
    <scope>NUCLEOTIDE SEQUENCE [LARGE SCALE GENOMIC DNA]</scope>
    <source>
        <strain evidence="1">A1462</strain>
    </source>
</reference>
<dbReference type="PANTHER" id="PTHR39624:SF2">
    <property type="entry name" value="OSMC-LIKE PROTEIN"/>
    <property type="match status" value="1"/>
</dbReference>
<accession>A0A370D8P3</accession>
<dbReference type="PANTHER" id="PTHR39624">
    <property type="entry name" value="PROTEIN INVOLVED IN RIMO-MEDIATED BETA-METHYLTHIOLATION OF RIBOSOMAL PROTEIN S12 YCAO"/>
    <property type="match status" value="1"/>
</dbReference>
<dbReference type="Pfam" id="PF02566">
    <property type="entry name" value="OsmC"/>
    <property type="match status" value="1"/>
</dbReference>
<dbReference type="AlphaFoldDB" id="A0A370D8P3"/>
<dbReference type="SUPFAM" id="SSF82784">
    <property type="entry name" value="OsmC-like"/>
    <property type="match status" value="1"/>
</dbReference>
<protein>
    <submittedName>
        <fullName evidence="1">Osmotically inducible protein OsmC</fullName>
    </submittedName>
</protein>
<dbReference type="InterPro" id="IPR036102">
    <property type="entry name" value="OsmC/Ohrsf"/>
</dbReference>
<proteinExistence type="predicted"/>
<name>A0A370D8P3_9GAMM</name>
<organism evidence="1 2">
    <name type="scientific">endosymbiont of Escarpia spicata</name>
    <dbReference type="NCBI Taxonomy" id="2200908"/>
    <lineage>
        <taxon>Bacteria</taxon>
        <taxon>Pseudomonadati</taxon>
        <taxon>Pseudomonadota</taxon>
        <taxon>Gammaproteobacteria</taxon>
        <taxon>sulfur-oxidizing symbionts</taxon>
    </lineage>
</organism>
<dbReference type="Proteomes" id="UP000254771">
    <property type="component" value="Unassembled WGS sequence"/>
</dbReference>
<evidence type="ECO:0000313" key="1">
    <source>
        <dbReference type="EMBL" id="RDH80960.1"/>
    </source>
</evidence>
<gene>
    <name evidence="1" type="ORF">DIZ78_18055</name>
</gene>
<comment type="caution">
    <text evidence="1">The sequence shown here is derived from an EMBL/GenBank/DDBJ whole genome shotgun (WGS) entry which is preliminary data.</text>
</comment>
<dbReference type="InterPro" id="IPR015946">
    <property type="entry name" value="KH_dom-like_a/b"/>
</dbReference>
<sequence length="130" mass="14588">MDTIEVSFPGGKRIDAKVGNFVIHTDQSEKYGGSASAPEPFDLFLASIATCAGIFAWNFCEIRELSTEGMALHMDCERDEKKKLFSHIVLRLTLPADFPEKYQKGILRAMELCAVKRHMMDSPAFSIELK</sequence>